<reference evidence="5 6" key="1">
    <citation type="journal article" date="2010" name="J. Bacteriol.">
        <title>Genome sequence of Lentisphaera araneosa HTCC2155T, the type species of the order Lentisphaerales in the phylum Lentisphaerae.</title>
        <authorList>
            <person name="Thrash J.C."/>
            <person name="Cho J.C."/>
            <person name="Vergin K.L."/>
            <person name="Morris R.M."/>
            <person name="Giovannoni S.J."/>
        </authorList>
    </citation>
    <scope>NUCLEOTIDE SEQUENCE [LARGE SCALE GENOMIC DNA]</scope>
    <source>
        <strain evidence="5 6">HTCC2155</strain>
    </source>
</reference>
<evidence type="ECO:0000256" key="2">
    <source>
        <dbReference type="ARBA" id="ARBA00023125"/>
    </source>
</evidence>
<evidence type="ECO:0000313" key="5">
    <source>
        <dbReference type="EMBL" id="EDM27295.1"/>
    </source>
</evidence>
<dbReference type="SUPFAM" id="SSF46785">
    <property type="entry name" value="Winged helix' DNA-binding domain"/>
    <property type="match status" value="1"/>
</dbReference>
<dbReference type="OrthoDB" id="9799482at2"/>
<evidence type="ECO:0000259" key="4">
    <source>
        <dbReference type="PROSITE" id="PS50949"/>
    </source>
</evidence>
<keyword evidence="1" id="KW-0805">Transcription regulation</keyword>
<dbReference type="SMART" id="SM00345">
    <property type="entry name" value="HTH_GNTR"/>
    <property type="match status" value="1"/>
</dbReference>
<comment type="caution">
    <text evidence="5">The sequence shown here is derived from an EMBL/GenBank/DDBJ whole genome shotgun (WGS) entry which is preliminary data.</text>
</comment>
<dbReference type="Pfam" id="PF00392">
    <property type="entry name" value="GntR"/>
    <property type="match status" value="1"/>
</dbReference>
<organism evidence="5 6">
    <name type="scientific">Lentisphaera araneosa HTCC2155</name>
    <dbReference type="NCBI Taxonomy" id="313628"/>
    <lineage>
        <taxon>Bacteria</taxon>
        <taxon>Pseudomonadati</taxon>
        <taxon>Lentisphaerota</taxon>
        <taxon>Lentisphaeria</taxon>
        <taxon>Lentisphaerales</taxon>
        <taxon>Lentisphaeraceae</taxon>
        <taxon>Lentisphaera</taxon>
    </lineage>
</organism>
<dbReference type="InterPro" id="IPR028082">
    <property type="entry name" value="Peripla_BP_I"/>
</dbReference>
<evidence type="ECO:0000256" key="3">
    <source>
        <dbReference type="ARBA" id="ARBA00023163"/>
    </source>
</evidence>
<dbReference type="GO" id="GO:0003700">
    <property type="term" value="F:DNA-binding transcription factor activity"/>
    <property type="evidence" value="ECO:0007669"/>
    <property type="project" value="InterPro"/>
</dbReference>
<protein>
    <recommendedName>
        <fullName evidence="4">HTH gntR-type domain-containing protein</fullName>
    </recommendedName>
</protein>
<dbReference type="AlphaFoldDB" id="A6DLZ7"/>
<keyword evidence="6" id="KW-1185">Reference proteome</keyword>
<dbReference type="GO" id="GO:0003677">
    <property type="term" value="F:DNA binding"/>
    <property type="evidence" value="ECO:0007669"/>
    <property type="project" value="UniProtKB-KW"/>
</dbReference>
<feature type="domain" description="HTH gntR-type" evidence="4">
    <location>
        <begin position="6"/>
        <end position="74"/>
    </location>
</feature>
<dbReference type="RefSeq" id="WP_007278904.1">
    <property type="nucleotide sequence ID" value="NZ_ABCK01000010.1"/>
</dbReference>
<dbReference type="InterPro" id="IPR036388">
    <property type="entry name" value="WH-like_DNA-bd_sf"/>
</dbReference>
<evidence type="ECO:0000256" key="1">
    <source>
        <dbReference type="ARBA" id="ARBA00023015"/>
    </source>
</evidence>
<name>A6DLZ7_9BACT</name>
<accession>A6DLZ7</accession>
<sequence length="333" mass="37884">MIVNPDSQVAACCRDIVRYIASNELSVGDKLPSQEELRKVLNYSHNSVTPAMNLLVESGMLGRKRGLGTVVLNLKSQPKGLWRIGLAFGLMDVNHKSQYQNVLTSYLQEQSQKNHCHIRFYVLNYDKKDQLHELSHFGMLENDCQAGRLDGIISSAYFSQTAIDQAMGYHIPICKLGKHENYQLKIEYSEESFHALAQNMLNEGDKILYLGSLDEKAHHHYLTNYQEFVHLSTNTPVDSLLELIKNKGFDNIIVRNDVVALELSSLMSQHGLTNPLIIQSNKQVPLYYSTPVRKIELDIEHLAQQALEMTIHAISSQDYKKSETHLKFKAENL</sequence>
<dbReference type="PROSITE" id="PS50949">
    <property type="entry name" value="HTH_GNTR"/>
    <property type="match status" value="1"/>
</dbReference>
<dbReference type="InterPro" id="IPR000524">
    <property type="entry name" value="Tscrpt_reg_HTH_GntR"/>
</dbReference>
<dbReference type="Proteomes" id="UP000004947">
    <property type="component" value="Unassembled WGS sequence"/>
</dbReference>
<dbReference type="STRING" id="313628.LNTAR_21315"/>
<keyword evidence="2" id="KW-0238">DNA-binding</keyword>
<gene>
    <name evidence="5" type="ORF">LNTAR_21315</name>
</gene>
<evidence type="ECO:0000313" key="6">
    <source>
        <dbReference type="Proteomes" id="UP000004947"/>
    </source>
</evidence>
<keyword evidence="3" id="KW-0804">Transcription</keyword>
<proteinExistence type="predicted"/>
<dbReference type="Gene3D" id="1.10.10.10">
    <property type="entry name" value="Winged helix-like DNA-binding domain superfamily/Winged helix DNA-binding domain"/>
    <property type="match status" value="1"/>
</dbReference>
<dbReference type="EMBL" id="ABCK01000010">
    <property type="protein sequence ID" value="EDM27295.1"/>
    <property type="molecule type" value="Genomic_DNA"/>
</dbReference>
<dbReference type="InterPro" id="IPR036390">
    <property type="entry name" value="WH_DNA-bd_sf"/>
</dbReference>
<dbReference type="SUPFAM" id="SSF53822">
    <property type="entry name" value="Periplasmic binding protein-like I"/>
    <property type="match status" value="1"/>
</dbReference>